<protein>
    <submittedName>
        <fullName evidence="5">Hillarin</fullName>
    </submittedName>
</protein>
<dbReference type="Pfam" id="PF23265">
    <property type="entry name" value="Ig-like_KY"/>
    <property type="match status" value="1"/>
</dbReference>
<dbReference type="STRING" id="7574.A0A1S3IQE6"/>
<dbReference type="SUPFAM" id="SSF54001">
    <property type="entry name" value="Cysteine proteinases"/>
    <property type="match status" value="1"/>
</dbReference>
<sequence>MKKLVEEIMAEKETSVKEFVALLYRLGMKSSSRIIKGTPLVWKGAPKSAADDRGAEDDDDDDVITDGQNLDDEAFEGDTSATSLLEKSKHIDDEYQSRLDERMQELMRSLEQQEQEELAKLERAIDTENDFNRSLPPDVAPPEVKKMDFFEKSDSAVQRLDMQAIEVAKSDDLTTFTDLVRNLTKDCCNELEKARAIFRWITVKNLNKMEFSDDLDPDTPLGLLRGIKLGIESYHVLFKRLCSYAGIHCEIIRGYSKGSGYKAGRKMSRRFRNSWTAVCVDGSWHFINCQWGARFTRGKHFEDELGQGQITSPGQGQGNVINEELQYRCEEFYFLTDPEDHIFEHFPDDKKWQLMEPAISMEEFIRLPVVKAPFFNKGLRFATRYISILWTHSGRAEVRIGVPNASRADFAAKIDPHHPPSAASRESGTGSVLCRRIDNEVLFTAKVPQPGIYFLKIFVADDPSTTMECACVFQINCTDVDKSSSRRHYPNVHILGATAHAKGLGISPVARFDPYVVHDKESDYCFRILTKRNCRISHTFVYFGKSVSSALENTQFAMIYEKDPDHVGFRLRMIKNGFYMLSVFAAELDLNVSQISVSQSAVEDQFECVYRVLVRCSVPSMEQCPLPIALGRWDVGVLVSTRSYTAAGRK</sequence>
<name>A0A1S3IQE6_LINAN</name>
<feature type="region of interest" description="Disordered" evidence="2">
    <location>
        <begin position="44"/>
        <end position="74"/>
    </location>
</feature>
<feature type="domain" description="KY-like immunoglobulin-like" evidence="3">
    <location>
        <begin position="361"/>
        <end position="483"/>
    </location>
</feature>
<keyword evidence="4" id="KW-1185">Reference proteome</keyword>
<dbReference type="InParanoid" id="A0A1S3IQE6"/>
<dbReference type="PANTHER" id="PTHR47020:SF1">
    <property type="entry name" value="HILLARIN"/>
    <property type="match status" value="1"/>
</dbReference>
<evidence type="ECO:0000313" key="4">
    <source>
        <dbReference type="Proteomes" id="UP000085678"/>
    </source>
</evidence>
<evidence type="ECO:0000256" key="1">
    <source>
        <dbReference type="SAM" id="Coils"/>
    </source>
</evidence>
<dbReference type="Proteomes" id="UP000085678">
    <property type="component" value="Unplaced"/>
</dbReference>
<dbReference type="RefSeq" id="XP_013400445.1">
    <property type="nucleotide sequence ID" value="XM_013544991.1"/>
</dbReference>
<evidence type="ECO:0000313" key="5">
    <source>
        <dbReference type="RefSeq" id="XP_013400445.1"/>
    </source>
</evidence>
<accession>A0A1S3IQE6</accession>
<dbReference type="GeneID" id="106166432"/>
<dbReference type="InterPro" id="IPR038765">
    <property type="entry name" value="Papain-like_cys_pep_sf"/>
</dbReference>
<feature type="compositionally biased region" description="Acidic residues" evidence="2">
    <location>
        <begin position="54"/>
        <end position="74"/>
    </location>
</feature>
<proteinExistence type="predicted"/>
<evidence type="ECO:0000259" key="3">
    <source>
        <dbReference type="Pfam" id="PF23265"/>
    </source>
</evidence>
<dbReference type="PANTHER" id="PTHR47020">
    <property type="entry name" value="HILLARIN"/>
    <property type="match status" value="1"/>
</dbReference>
<dbReference type="AlphaFoldDB" id="A0A1S3IQE6"/>
<reference evidence="5" key="1">
    <citation type="submission" date="2025-08" db="UniProtKB">
        <authorList>
            <consortium name="RefSeq"/>
        </authorList>
    </citation>
    <scope>IDENTIFICATION</scope>
    <source>
        <tissue evidence="5">Gonads</tissue>
    </source>
</reference>
<organism evidence="4 5">
    <name type="scientific">Lingula anatina</name>
    <name type="common">Brachiopod</name>
    <name type="synonym">Lingula unguis</name>
    <dbReference type="NCBI Taxonomy" id="7574"/>
    <lineage>
        <taxon>Eukaryota</taxon>
        <taxon>Metazoa</taxon>
        <taxon>Spiralia</taxon>
        <taxon>Lophotrochozoa</taxon>
        <taxon>Brachiopoda</taxon>
        <taxon>Linguliformea</taxon>
        <taxon>Lingulata</taxon>
        <taxon>Lingulida</taxon>
        <taxon>Linguloidea</taxon>
        <taxon>Lingulidae</taxon>
        <taxon>Lingula</taxon>
    </lineage>
</organism>
<dbReference type="OrthoDB" id="6129702at2759"/>
<feature type="coiled-coil region" evidence="1">
    <location>
        <begin position="96"/>
        <end position="127"/>
    </location>
</feature>
<keyword evidence="1" id="KW-0175">Coiled coil</keyword>
<dbReference type="InterPro" id="IPR056564">
    <property type="entry name" value="Ig-like_KY"/>
</dbReference>
<evidence type="ECO:0000256" key="2">
    <source>
        <dbReference type="SAM" id="MobiDB-lite"/>
    </source>
</evidence>
<gene>
    <name evidence="5" type="primary">LOC106166432</name>
</gene>
<dbReference type="InterPro" id="IPR053041">
    <property type="entry name" value="Transglut-like_Superfamily_Mod"/>
</dbReference>
<dbReference type="KEGG" id="lak:106166432"/>